<feature type="domain" description="RNase H type-1" evidence="1">
    <location>
        <begin position="267"/>
        <end position="378"/>
    </location>
</feature>
<dbReference type="Pfam" id="PF13456">
    <property type="entry name" value="RVT_3"/>
    <property type="match status" value="1"/>
</dbReference>
<dbReference type="InterPro" id="IPR036397">
    <property type="entry name" value="RNaseH_sf"/>
</dbReference>
<dbReference type="PANTHER" id="PTHR33116:SF75">
    <property type="entry name" value="RIBONUCLEASE H PROTEIN"/>
    <property type="match status" value="1"/>
</dbReference>
<protein>
    <recommendedName>
        <fullName evidence="1">RNase H type-1 domain-containing protein</fullName>
    </recommendedName>
</protein>
<comment type="caution">
    <text evidence="2">The sequence shown here is derived from an EMBL/GenBank/DDBJ whole genome shotgun (WGS) entry which is preliminary data.</text>
</comment>
<dbReference type="AlphaFoldDB" id="A0AAD9XD09"/>
<reference evidence="2" key="1">
    <citation type="journal article" date="2023" name="Plant J.">
        <title>Genome sequences and population genomics provide insights into the demographic history, inbreeding, and mutation load of two 'living fossil' tree species of Dipteronia.</title>
        <authorList>
            <person name="Feng Y."/>
            <person name="Comes H.P."/>
            <person name="Chen J."/>
            <person name="Zhu S."/>
            <person name="Lu R."/>
            <person name="Zhang X."/>
            <person name="Li P."/>
            <person name="Qiu J."/>
            <person name="Olsen K.M."/>
            <person name="Qiu Y."/>
        </authorList>
    </citation>
    <scope>NUCLEOTIDE SEQUENCE</scope>
    <source>
        <strain evidence="2">KIB01</strain>
    </source>
</reference>
<dbReference type="SUPFAM" id="SSF53098">
    <property type="entry name" value="Ribonuclease H-like"/>
    <property type="match status" value="1"/>
</dbReference>
<dbReference type="InterPro" id="IPR044730">
    <property type="entry name" value="RNase_H-like_dom_plant"/>
</dbReference>
<dbReference type="InterPro" id="IPR002156">
    <property type="entry name" value="RNaseH_domain"/>
</dbReference>
<dbReference type="GO" id="GO:0003676">
    <property type="term" value="F:nucleic acid binding"/>
    <property type="evidence" value="ECO:0007669"/>
    <property type="project" value="InterPro"/>
</dbReference>
<dbReference type="InterPro" id="IPR012337">
    <property type="entry name" value="RNaseH-like_sf"/>
</dbReference>
<dbReference type="GO" id="GO:0004523">
    <property type="term" value="F:RNA-DNA hybrid ribonuclease activity"/>
    <property type="evidence" value="ECO:0007669"/>
    <property type="project" value="InterPro"/>
</dbReference>
<dbReference type="EMBL" id="JANJYI010000003">
    <property type="protein sequence ID" value="KAK2657093.1"/>
    <property type="molecule type" value="Genomic_DNA"/>
</dbReference>
<evidence type="ECO:0000313" key="2">
    <source>
        <dbReference type="EMBL" id="KAK2657093.1"/>
    </source>
</evidence>
<dbReference type="PANTHER" id="PTHR33116">
    <property type="entry name" value="REVERSE TRANSCRIPTASE ZINC-BINDING DOMAIN-CONTAINING PROTEIN-RELATED-RELATED"/>
    <property type="match status" value="1"/>
</dbReference>
<evidence type="ECO:0000313" key="3">
    <source>
        <dbReference type="Proteomes" id="UP001280121"/>
    </source>
</evidence>
<keyword evidence="3" id="KW-1185">Reference proteome</keyword>
<organism evidence="2 3">
    <name type="scientific">Dipteronia dyeriana</name>
    <dbReference type="NCBI Taxonomy" id="168575"/>
    <lineage>
        <taxon>Eukaryota</taxon>
        <taxon>Viridiplantae</taxon>
        <taxon>Streptophyta</taxon>
        <taxon>Embryophyta</taxon>
        <taxon>Tracheophyta</taxon>
        <taxon>Spermatophyta</taxon>
        <taxon>Magnoliopsida</taxon>
        <taxon>eudicotyledons</taxon>
        <taxon>Gunneridae</taxon>
        <taxon>Pentapetalae</taxon>
        <taxon>rosids</taxon>
        <taxon>malvids</taxon>
        <taxon>Sapindales</taxon>
        <taxon>Sapindaceae</taxon>
        <taxon>Hippocastanoideae</taxon>
        <taxon>Acereae</taxon>
        <taxon>Dipteronia</taxon>
    </lineage>
</organism>
<dbReference type="Gene3D" id="3.30.420.10">
    <property type="entry name" value="Ribonuclease H-like superfamily/Ribonuclease H"/>
    <property type="match status" value="1"/>
</dbReference>
<proteinExistence type="predicted"/>
<name>A0AAD9XD09_9ROSI</name>
<evidence type="ECO:0000259" key="1">
    <source>
        <dbReference type="Pfam" id="PF13456"/>
    </source>
</evidence>
<gene>
    <name evidence="2" type="ORF">Ddye_010145</name>
</gene>
<dbReference type="Proteomes" id="UP001280121">
    <property type="component" value="Unassembled WGS sequence"/>
</dbReference>
<accession>A0AAD9XD09</accession>
<sequence>MLNKAELLELLNGAFFVNGEVHISHLQFADDMILFLEPKLEYLMNAKRILRCFELALGLKINFYKSCLVRVEKRGAREVDWAGKFRCIEASLPITYLGLPLGGNPSREAFWSPVVNKVEQMLAPWKRGGLGVGRMRDKVLSMMVKWAWRFGREDSSLWRKVLCAKYGLCSNALQLNGSKIKSGSHFVRSINKLLYGNHRAYDIVHNDFTVVIGNGEKILLWQEGICPPKIEIFAWQLLKGKILVREVLNSFGLQQVVCTDWPLCGGGGIGGVLRDSNDRILCLFSMYVGSLDAITAELYAIHKACLLIYEKESIARRRITIISYSKSAVAWVKGSEFGNLQLVHLVYDIRQFLKNSDMYDMRHMPRVSNAFTDSLAKAGSSGGDV</sequence>
<dbReference type="CDD" id="cd06222">
    <property type="entry name" value="RNase_H_like"/>
    <property type="match status" value="1"/>
</dbReference>